<dbReference type="Pfam" id="PF24676">
    <property type="entry name" value="DUF7656"/>
    <property type="match status" value="1"/>
</dbReference>
<keyword evidence="5" id="KW-1185">Reference proteome</keyword>
<feature type="compositionally biased region" description="Acidic residues" evidence="1">
    <location>
        <begin position="911"/>
        <end position="926"/>
    </location>
</feature>
<name>A0AAN8N2U9_9PEZI</name>
<feature type="compositionally biased region" description="Basic and acidic residues" evidence="1">
    <location>
        <begin position="927"/>
        <end position="938"/>
    </location>
</feature>
<dbReference type="InterPro" id="IPR056072">
    <property type="entry name" value="SNTX_MACPF/CDC-like_dom"/>
</dbReference>
<reference evidence="4 5" key="1">
    <citation type="submission" date="2019-10" db="EMBL/GenBank/DDBJ databases">
        <authorList>
            <person name="Palmer J.M."/>
        </authorList>
    </citation>
    <scope>NUCLEOTIDE SEQUENCE [LARGE SCALE GENOMIC DNA]</scope>
    <source>
        <strain evidence="4 5">TWF506</strain>
    </source>
</reference>
<feature type="region of interest" description="Disordered" evidence="1">
    <location>
        <begin position="908"/>
        <end position="938"/>
    </location>
</feature>
<protein>
    <recommendedName>
        <fullName evidence="6">G domain-containing protein</fullName>
    </recommendedName>
</protein>
<dbReference type="EMBL" id="JAVHJM010000012">
    <property type="protein sequence ID" value="KAK6501043.1"/>
    <property type="molecule type" value="Genomic_DNA"/>
</dbReference>
<dbReference type="InterPro" id="IPR056073">
    <property type="entry name" value="DUF7656"/>
</dbReference>
<dbReference type="InterPro" id="IPR027417">
    <property type="entry name" value="P-loop_NTPase"/>
</dbReference>
<dbReference type="SUPFAM" id="SSF52540">
    <property type="entry name" value="P-loop containing nucleoside triphosphate hydrolases"/>
    <property type="match status" value="1"/>
</dbReference>
<evidence type="ECO:0000259" key="3">
    <source>
        <dbReference type="Pfam" id="PF24676"/>
    </source>
</evidence>
<feature type="domain" description="SNTX MACPF/CDC-like" evidence="2">
    <location>
        <begin position="6"/>
        <end position="264"/>
    </location>
</feature>
<evidence type="ECO:0000259" key="2">
    <source>
        <dbReference type="Pfam" id="PF24674"/>
    </source>
</evidence>
<evidence type="ECO:0008006" key="6">
    <source>
        <dbReference type="Google" id="ProtNLM"/>
    </source>
</evidence>
<evidence type="ECO:0000256" key="1">
    <source>
        <dbReference type="SAM" id="MobiDB-lite"/>
    </source>
</evidence>
<accession>A0AAN8N2U9</accession>
<evidence type="ECO:0000313" key="5">
    <source>
        <dbReference type="Proteomes" id="UP001307849"/>
    </source>
</evidence>
<dbReference type="PANTHER" id="PTHR32046:SF11">
    <property type="entry name" value="IMMUNE-ASSOCIATED NUCLEOTIDE-BINDING PROTEIN 10-LIKE"/>
    <property type="match status" value="1"/>
</dbReference>
<dbReference type="AlphaFoldDB" id="A0AAN8N2U9"/>
<sequence>MSTTLRRPALGHTAALGDLYDARSDTFISLSLLKDPPPENAIVRTDNHRSDIKVSKSETYREKLKNFNLSAELSASFLAGMVAVGGSGSYLNDIRESNRVMETSLHYNIDTIHEKLNFSASGMNDSLAHEALSTKFATHVVTEVNWGAQTIVTARYTLAESATEDRCNIEGRFALGFKKLSVNIASTGTINHADTDNTTEEGFQVVVHGDILADDSILPTDFASACQFIKNVPRYIKSANGGKGKALVYTLIPISWLKSAYKTENMTDEIIRQLDNECLERFTDLFDDIHNVQQILNDYHAYLNLYNRSSYIPDYHLDEVVVAKRGVRARAAKLRSEYAKVLKDVRTGKADSQKLWDLYDQFDKGDFTVKSLDAVTKKYSAHLRLIDDIMALGAHYLGYNCLPIATELAKIQHENTYIFYFNKSVREESLSWADNIKLLYNILRDTEKEKMVLVVDCDAQSIPLEKPRISQYRCQQIVVEDVLERHVLLQKLCVAKYNLENFDRIKTLNPRTLKSVKIPCPGIFCDSSLSCEWVCFHCQAPIKYCHSDNYIYCECGRGQYMDYSFRCNNLKHRSSFTAYIPERLFALLKASEPLQGFDKSPGNTKANQELNILILDEKGAGKSTFINALYNYLLFDGLPDAMGTDPINYLFPFSFAMQLPDTSDPSEPLVQKEIKVMTQEDEEDITGEPGTKKIEEYSFHLGDVNVRLLDPPEFGNPHGVDQEEKNMAGVLSSLTDYSKLHGILILLNPNSSKLSPTFETLMNELLAGFHRSATKNVVFGFTNTRDFNYQPGCAFMPLKEFFGKDEERQIRLHKSNIYCLEMSSFRYLAAHKRGVELEGRDEYCDSWRRSVTESRRLMRHFLSLEPHDVEESSNFDKNRHLISQLSEPMVKVSYIIKTRISKLCKQNPLESDSDEDYSDTESDEDVSERKERTTTRSTLEEKKKRRILDLKDEHKNVQEIAAHFCVYLKENSFTPWRDTTLEFHNSVIRSLELVGFVELMGFRLKKDVLESLKEDRAQYQSLVEEMMLNLKQGKGYRVLDGGEIAKKVEGIYAMSYYGRWIRLAVRMEDSTDSESGNIWRMFRDIDRMWH</sequence>
<proteinExistence type="predicted"/>
<comment type="caution">
    <text evidence="4">The sequence shown here is derived from an EMBL/GenBank/DDBJ whole genome shotgun (WGS) entry which is preliminary data.</text>
</comment>
<dbReference type="Gene3D" id="3.40.50.300">
    <property type="entry name" value="P-loop containing nucleotide triphosphate hydrolases"/>
    <property type="match status" value="1"/>
</dbReference>
<dbReference type="PANTHER" id="PTHR32046">
    <property type="entry name" value="G DOMAIN-CONTAINING PROTEIN"/>
    <property type="match status" value="1"/>
</dbReference>
<dbReference type="Proteomes" id="UP001307849">
    <property type="component" value="Unassembled WGS sequence"/>
</dbReference>
<dbReference type="Pfam" id="PF24674">
    <property type="entry name" value="MACPF_SNTX"/>
    <property type="match status" value="1"/>
</dbReference>
<feature type="domain" description="DUF7656" evidence="3">
    <location>
        <begin position="389"/>
        <end position="486"/>
    </location>
</feature>
<gene>
    <name evidence="4" type="ORF">TWF506_003798</name>
</gene>
<evidence type="ECO:0000313" key="4">
    <source>
        <dbReference type="EMBL" id="KAK6501043.1"/>
    </source>
</evidence>
<organism evidence="4 5">
    <name type="scientific">Arthrobotrys conoides</name>
    <dbReference type="NCBI Taxonomy" id="74498"/>
    <lineage>
        <taxon>Eukaryota</taxon>
        <taxon>Fungi</taxon>
        <taxon>Dikarya</taxon>
        <taxon>Ascomycota</taxon>
        <taxon>Pezizomycotina</taxon>
        <taxon>Orbiliomycetes</taxon>
        <taxon>Orbiliales</taxon>
        <taxon>Orbiliaceae</taxon>
        <taxon>Arthrobotrys</taxon>
    </lineage>
</organism>